<dbReference type="SMART" id="SM00516">
    <property type="entry name" value="SEC14"/>
    <property type="match status" value="1"/>
</dbReference>
<dbReference type="PROSITE" id="PS50191">
    <property type="entry name" value="CRAL_TRIO"/>
    <property type="match status" value="1"/>
</dbReference>
<accession>A0AAD4PZ52</accession>
<dbReference type="Pfam" id="PF00650">
    <property type="entry name" value="CRAL_TRIO"/>
    <property type="match status" value="1"/>
</dbReference>
<keyword evidence="3" id="KW-1185">Reference proteome</keyword>
<dbReference type="InterPro" id="IPR011074">
    <property type="entry name" value="CRAL/TRIO_N_dom"/>
</dbReference>
<gene>
    <name evidence="2" type="ORF">BGW36DRAFT_298724</name>
</gene>
<dbReference type="InterPro" id="IPR051026">
    <property type="entry name" value="PI/PC_transfer"/>
</dbReference>
<dbReference type="InterPro" id="IPR036865">
    <property type="entry name" value="CRAL-TRIO_dom_sf"/>
</dbReference>
<sequence length="394" mass="45808">MEANTLDVQDFCDRKRHIQKLKSEIRSPLVHPVPSILTEENDGRWSVGLRRLLRPEQQDRFIELKELCRRHGLYNSKEDDDMQEAILLNFLRARKFDVTSTFDQFNLAVTELKKLRIHEFYENMDLNSYEETRNMYPQWTGRRDYDGLPVYVLPLSHLTKDRIENYFSTLESCSITKKYSQPGVSAARLHFHAFYQNLINFVTPLCSELPRRSMEIPVTASTYIIDISGVSLKQFWGIRRYLQILSMLSTTYYPETLGRVFIIGMPSFFKSVWSAVSKWFDPVTRSKFHILSVSEDTSTLISFMDPSSLPIAYGGTLNWRYHDKPILDLQARNLINTLYPQNVEGNETPIEGPVVFQGGFLKCLGTKDGTLRRNISRPMRVRPNEEEKDCTACS</sequence>
<dbReference type="Gene3D" id="3.40.525.10">
    <property type="entry name" value="CRAL-TRIO lipid binding domain"/>
    <property type="match status" value="1"/>
</dbReference>
<dbReference type="RefSeq" id="XP_046070554.1">
    <property type="nucleotide sequence ID" value="XM_046211460.1"/>
</dbReference>
<dbReference type="Pfam" id="PF03765">
    <property type="entry name" value="CRAL_TRIO_N"/>
    <property type="match status" value="1"/>
</dbReference>
<dbReference type="Proteomes" id="UP001201262">
    <property type="component" value="Unassembled WGS sequence"/>
</dbReference>
<dbReference type="SUPFAM" id="SSF52087">
    <property type="entry name" value="CRAL/TRIO domain"/>
    <property type="match status" value="1"/>
</dbReference>
<reference evidence="2" key="1">
    <citation type="submission" date="2021-12" db="EMBL/GenBank/DDBJ databases">
        <title>Convergent genome expansion in fungi linked to evolution of root-endophyte symbiosis.</title>
        <authorList>
            <consortium name="DOE Joint Genome Institute"/>
            <person name="Ke Y.-H."/>
            <person name="Bonito G."/>
            <person name="Liao H.-L."/>
            <person name="Looney B."/>
            <person name="Rojas-Flechas A."/>
            <person name="Nash J."/>
            <person name="Hameed K."/>
            <person name="Schadt C."/>
            <person name="Martin F."/>
            <person name="Crous P.W."/>
            <person name="Miettinen O."/>
            <person name="Magnuson J.K."/>
            <person name="Labbe J."/>
            <person name="Jacobson D."/>
            <person name="Doktycz M.J."/>
            <person name="Veneault-Fourrey C."/>
            <person name="Kuo A."/>
            <person name="Mondo S."/>
            <person name="Calhoun S."/>
            <person name="Riley R."/>
            <person name="Ohm R."/>
            <person name="LaButti K."/>
            <person name="Andreopoulos B."/>
            <person name="Pangilinan J."/>
            <person name="Nolan M."/>
            <person name="Tritt A."/>
            <person name="Clum A."/>
            <person name="Lipzen A."/>
            <person name="Daum C."/>
            <person name="Barry K."/>
            <person name="Grigoriev I.V."/>
            <person name="Vilgalys R."/>
        </authorList>
    </citation>
    <scope>NUCLEOTIDE SEQUENCE</scope>
    <source>
        <strain evidence="2">PMI_201</strain>
    </source>
</reference>
<evidence type="ECO:0000259" key="1">
    <source>
        <dbReference type="PROSITE" id="PS50191"/>
    </source>
</evidence>
<organism evidence="2 3">
    <name type="scientific">Talaromyces proteolyticus</name>
    <dbReference type="NCBI Taxonomy" id="1131652"/>
    <lineage>
        <taxon>Eukaryota</taxon>
        <taxon>Fungi</taxon>
        <taxon>Dikarya</taxon>
        <taxon>Ascomycota</taxon>
        <taxon>Pezizomycotina</taxon>
        <taxon>Eurotiomycetes</taxon>
        <taxon>Eurotiomycetidae</taxon>
        <taxon>Eurotiales</taxon>
        <taxon>Trichocomaceae</taxon>
        <taxon>Talaromyces</taxon>
        <taxon>Talaromyces sect. Bacilispori</taxon>
    </lineage>
</organism>
<dbReference type="SUPFAM" id="SSF46938">
    <property type="entry name" value="CRAL/TRIO N-terminal domain"/>
    <property type="match status" value="1"/>
</dbReference>
<dbReference type="EMBL" id="JAJTJA010000008">
    <property type="protein sequence ID" value="KAH8695412.1"/>
    <property type="molecule type" value="Genomic_DNA"/>
</dbReference>
<evidence type="ECO:0000313" key="3">
    <source>
        <dbReference type="Proteomes" id="UP001201262"/>
    </source>
</evidence>
<dbReference type="InterPro" id="IPR001251">
    <property type="entry name" value="CRAL-TRIO_dom"/>
</dbReference>
<dbReference type="InterPro" id="IPR036273">
    <property type="entry name" value="CRAL/TRIO_N_dom_sf"/>
</dbReference>
<name>A0AAD4PZ52_9EURO</name>
<dbReference type="CDD" id="cd00170">
    <property type="entry name" value="SEC14"/>
    <property type="match status" value="1"/>
</dbReference>
<dbReference type="PANTHER" id="PTHR45657:SF3">
    <property type="entry name" value="TRANSPORTER, PUTATIVE (AFU_ORTHOLOGUE AFUA_5G09260)-RELATED"/>
    <property type="match status" value="1"/>
</dbReference>
<protein>
    <submittedName>
        <fullName evidence="2">CRAL-TRIO domain-containing protein</fullName>
    </submittedName>
</protein>
<comment type="caution">
    <text evidence="2">The sequence shown here is derived from an EMBL/GenBank/DDBJ whole genome shotgun (WGS) entry which is preliminary data.</text>
</comment>
<dbReference type="GeneID" id="70241747"/>
<feature type="domain" description="CRAL-TRIO" evidence="1">
    <location>
        <begin position="128"/>
        <end position="321"/>
    </location>
</feature>
<dbReference type="PANTHER" id="PTHR45657">
    <property type="entry name" value="CRAL-TRIO DOMAIN-CONTAINING PROTEIN YKL091C-RELATED"/>
    <property type="match status" value="1"/>
</dbReference>
<proteinExistence type="predicted"/>
<evidence type="ECO:0000313" key="2">
    <source>
        <dbReference type="EMBL" id="KAH8695412.1"/>
    </source>
</evidence>
<dbReference type="AlphaFoldDB" id="A0AAD4PZ52"/>
<dbReference type="Gene3D" id="1.10.8.20">
    <property type="entry name" value="N-terminal domain of phosphatidylinositol transfer protein sec14p"/>
    <property type="match status" value="1"/>
</dbReference>